<dbReference type="Proteomes" id="UP000079169">
    <property type="component" value="Unplaced"/>
</dbReference>
<dbReference type="Pfam" id="PF07993">
    <property type="entry name" value="NAD_binding_4"/>
    <property type="match status" value="1"/>
</dbReference>
<gene>
    <name evidence="8" type="primary">LOC103524321</name>
</gene>
<feature type="domain" description="Fatty acyl-CoA reductase C-terminal" evidence="5">
    <location>
        <begin position="174"/>
        <end position="266"/>
    </location>
</feature>
<comment type="similarity">
    <text evidence="1 4">Belongs to the fatty acyl-CoA reductase family.</text>
</comment>
<evidence type="ECO:0000259" key="6">
    <source>
        <dbReference type="Pfam" id="PF07993"/>
    </source>
</evidence>
<dbReference type="GO" id="GO:0080019">
    <property type="term" value="F:alcohol-forming very long-chain fatty acyl-CoA reductase activity"/>
    <property type="evidence" value="ECO:0007669"/>
    <property type="project" value="InterPro"/>
</dbReference>
<dbReference type="RefSeq" id="XP_026689207.1">
    <property type="nucleotide sequence ID" value="XM_026833406.1"/>
</dbReference>
<evidence type="ECO:0000259" key="5">
    <source>
        <dbReference type="Pfam" id="PF03015"/>
    </source>
</evidence>
<dbReference type="CDD" id="cd09071">
    <property type="entry name" value="FAR_C"/>
    <property type="match status" value="1"/>
</dbReference>
<evidence type="ECO:0000313" key="8">
    <source>
        <dbReference type="RefSeq" id="XP_026689207.1"/>
    </source>
</evidence>
<dbReference type="InterPro" id="IPR026055">
    <property type="entry name" value="FAR"/>
</dbReference>
<comment type="function">
    <text evidence="4">Catalyzes the reduction of fatty acyl-CoA to fatty alcohols.</text>
</comment>
<dbReference type="PANTHER" id="PTHR11011:SF116">
    <property type="entry name" value="FATTY ACYL-COA REDUCTASE CG5065-RELATED"/>
    <property type="match status" value="1"/>
</dbReference>
<dbReference type="GO" id="GO:0102965">
    <property type="term" value="F:alcohol-forming long-chain fatty acyl-CoA reductase activity"/>
    <property type="evidence" value="ECO:0007669"/>
    <property type="project" value="UniProtKB-EC"/>
</dbReference>
<dbReference type="PANTHER" id="PTHR11011">
    <property type="entry name" value="MALE STERILITY PROTEIN 2-RELATED"/>
    <property type="match status" value="1"/>
</dbReference>
<dbReference type="Gene3D" id="3.40.50.720">
    <property type="entry name" value="NAD(P)-binding Rossmann-like Domain"/>
    <property type="match status" value="1"/>
</dbReference>
<feature type="domain" description="Thioester reductase (TE)" evidence="6">
    <location>
        <begin position="10"/>
        <end position="98"/>
    </location>
</feature>
<keyword evidence="4" id="KW-0521">NADP</keyword>
<reference evidence="8" key="1">
    <citation type="submission" date="2025-08" db="UniProtKB">
        <authorList>
            <consortium name="RefSeq"/>
        </authorList>
    </citation>
    <scope>IDENTIFICATION</scope>
</reference>
<keyword evidence="4" id="KW-0560">Oxidoreductase</keyword>
<dbReference type="AlphaFoldDB" id="A0A3Q0JLJ1"/>
<dbReference type="GO" id="GO:0005777">
    <property type="term" value="C:peroxisome"/>
    <property type="evidence" value="ECO:0007669"/>
    <property type="project" value="TreeGrafter"/>
</dbReference>
<dbReference type="InterPro" id="IPR036291">
    <property type="entry name" value="NAD(P)-bd_dom_sf"/>
</dbReference>
<sequence length="329" mass="37875">MFLSYVNSLIGNRPNTYTFTKALAEDMLQNESGNLPVAIVRPSIVISSVNEPVAGWVDNYNGPTGIIAAAGKGFFRTMLCHENKVADLVPVDIVINLMICAAWKTAVKYKNSNGAQGITVYNCCTGQRNPISWKQFVNYSFESMRQNPLSHITWYPDGQCRSNPISNAMCVFLLHRLPAHVLDLFSLLTGKKPFMVRIQNKLDKAAKCLEYFSTQEWRFLDDNVRELNASLSLEDRRVFSFDVTEIDWPKYIANYVLGIRTFIFKEQASSLPQARKRLYKMLWIHRLSKLLMILLVWRLLMLRSSVARSSWHLFIDLVLRLHRLIPFMQ</sequence>
<keyword evidence="2 4" id="KW-0444">Lipid biosynthesis</keyword>
<evidence type="ECO:0000256" key="2">
    <source>
        <dbReference type="ARBA" id="ARBA00022516"/>
    </source>
</evidence>
<evidence type="ECO:0000256" key="1">
    <source>
        <dbReference type="ARBA" id="ARBA00005928"/>
    </source>
</evidence>
<dbReference type="GeneID" id="103524321"/>
<keyword evidence="3 4" id="KW-0443">Lipid metabolism</keyword>
<organism evidence="7 8">
    <name type="scientific">Diaphorina citri</name>
    <name type="common">Asian citrus psyllid</name>
    <dbReference type="NCBI Taxonomy" id="121845"/>
    <lineage>
        <taxon>Eukaryota</taxon>
        <taxon>Metazoa</taxon>
        <taxon>Ecdysozoa</taxon>
        <taxon>Arthropoda</taxon>
        <taxon>Hexapoda</taxon>
        <taxon>Insecta</taxon>
        <taxon>Pterygota</taxon>
        <taxon>Neoptera</taxon>
        <taxon>Paraneoptera</taxon>
        <taxon>Hemiptera</taxon>
        <taxon>Sternorrhyncha</taxon>
        <taxon>Psylloidea</taxon>
        <taxon>Psyllidae</taxon>
        <taxon>Diaphorininae</taxon>
        <taxon>Diaphorina</taxon>
    </lineage>
</organism>
<name>A0A3Q0JLJ1_DIACI</name>
<dbReference type="GO" id="GO:0035336">
    <property type="term" value="P:long-chain fatty-acyl-CoA metabolic process"/>
    <property type="evidence" value="ECO:0007669"/>
    <property type="project" value="TreeGrafter"/>
</dbReference>
<protein>
    <recommendedName>
        <fullName evidence="4">Fatty acyl-CoA reductase</fullName>
        <ecNumber evidence="4">1.2.1.84</ecNumber>
    </recommendedName>
</protein>
<keyword evidence="7" id="KW-1185">Reference proteome</keyword>
<proteinExistence type="inferred from homology"/>
<evidence type="ECO:0000313" key="7">
    <source>
        <dbReference type="Proteomes" id="UP000079169"/>
    </source>
</evidence>
<dbReference type="SUPFAM" id="SSF51735">
    <property type="entry name" value="NAD(P)-binding Rossmann-fold domains"/>
    <property type="match status" value="1"/>
</dbReference>
<accession>A0A3Q0JLJ1</accession>
<dbReference type="InterPro" id="IPR033640">
    <property type="entry name" value="FAR_C"/>
</dbReference>
<evidence type="ECO:0000256" key="4">
    <source>
        <dbReference type="RuleBase" id="RU363097"/>
    </source>
</evidence>
<dbReference type="KEGG" id="dci:103524321"/>
<dbReference type="STRING" id="121845.A0A3Q0JLJ1"/>
<dbReference type="EC" id="1.2.1.84" evidence="4"/>
<evidence type="ECO:0000256" key="3">
    <source>
        <dbReference type="ARBA" id="ARBA00023098"/>
    </source>
</evidence>
<comment type="catalytic activity">
    <reaction evidence="4">
        <text>a long-chain fatty acyl-CoA + 2 NADPH + 2 H(+) = a long-chain primary fatty alcohol + 2 NADP(+) + CoA</text>
        <dbReference type="Rhea" id="RHEA:52716"/>
        <dbReference type="ChEBI" id="CHEBI:15378"/>
        <dbReference type="ChEBI" id="CHEBI:57287"/>
        <dbReference type="ChEBI" id="CHEBI:57783"/>
        <dbReference type="ChEBI" id="CHEBI:58349"/>
        <dbReference type="ChEBI" id="CHEBI:77396"/>
        <dbReference type="ChEBI" id="CHEBI:83139"/>
        <dbReference type="EC" id="1.2.1.84"/>
    </reaction>
</comment>
<dbReference type="PaxDb" id="121845-A0A3Q0JLJ1"/>
<dbReference type="Pfam" id="PF03015">
    <property type="entry name" value="Sterile"/>
    <property type="match status" value="1"/>
</dbReference>
<dbReference type="InterPro" id="IPR013120">
    <property type="entry name" value="FAR_NAD-bd"/>
</dbReference>